<name>A0A1Z5RAV7_SORBI</name>
<evidence type="ECO:0000256" key="4">
    <source>
        <dbReference type="ARBA" id="ARBA00022692"/>
    </source>
</evidence>
<evidence type="ECO:0000256" key="5">
    <source>
        <dbReference type="ARBA" id="ARBA00022989"/>
    </source>
</evidence>
<dbReference type="STRING" id="4558.A0A1Z5RAV7"/>
<evidence type="ECO:0000256" key="9">
    <source>
        <dbReference type="SAM" id="Phobius"/>
    </source>
</evidence>
<dbReference type="GO" id="GO:0009523">
    <property type="term" value="C:photosystem II"/>
    <property type="evidence" value="ECO:0007669"/>
    <property type="project" value="UniProtKB-KW"/>
</dbReference>
<evidence type="ECO:0000256" key="7">
    <source>
        <dbReference type="ARBA" id="ARBA00023136"/>
    </source>
</evidence>
<evidence type="ECO:0000313" key="11">
    <source>
        <dbReference type="Proteomes" id="UP000000768"/>
    </source>
</evidence>
<keyword evidence="2" id="KW-0148">Chlorophyll</keyword>
<dbReference type="EMBL" id="CM000766">
    <property type="protein sequence ID" value="OQU80575.1"/>
    <property type="molecule type" value="Genomic_DNA"/>
</dbReference>
<keyword evidence="6" id="KW-0157">Chromophore</keyword>
<feature type="transmembrane region" description="Helical" evidence="9">
    <location>
        <begin position="68"/>
        <end position="91"/>
    </location>
</feature>
<evidence type="ECO:0000256" key="8">
    <source>
        <dbReference type="ARBA" id="ARBA00023276"/>
    </source>
</evidence>
<dbReference type="eggNOG" id="ENOG502QR3X">
    <property type="taxonomic scope" value="Eukaryota"/>
</dbReference>
<gene>
    <name evidence="10" type="ORF">SORBI_3007G145901</name>
</gene>
<dbReference type="AlphaFoldDB" id="A0A1Z5RAV7"/>
<dbReference type="InParanoid" id="A0A1Z5RAV7"/>
<dbReference type="OMA" id="WWAGNTR"/>
<evidence type="ECO:0000256" key="1">
    <source>
        <dbReference type="ARBA" id="ARBA00004141"/>
    </source>
</evidence>
<dbReference type="Pfam" id="PF00421">
    <property type="entry name" value="PSII"/>
    <property type="match status" value="1"/>
</dbReference>
<keyword evidence="11" id="KW-1185">Reference proteome</keyword>
<dbReference type="InterPro" id="IPR000932">
    <property type="entry name" value="PS_antenna-like"/>
</dbReference>
<reference evidence="10 11" key="1">
    <citation type="journal article" date="2009" name="Nature">
        <title>The Sorghum bicolor genome and the diversification of grasses.</title>
        <authorList>
            <person name="Paterson A.H."/>
            <person name="Bowers J.E."/>
            <person name="Bruggmann R."/>
            <person name="Dubchak I."/>
            <person name="Grimwood J."/>
            <person name="Gundlach H."/>
            <person name="Haberer G."/>
            <person name="Hellsten U."/>
            <person name="Mitros T."/>
            <person name="Poliakov A."/>
            <person name="Schmutz J."/>
            <person name="Spannagl M."/>
            <person name="Tang H."/>
            <person name="Wang X."/>
            <person name="Wicker T."/>
            <person name="Bharti A.K."/>
            <person name="Chapman J."/>
            <person name="Feltus F.A."/>
            <person name="Gowik U."/>
            <person name="Grigoriev I.V."/>
            <person name="Lyons E."/>
            <person name="Maher C.A."/>
            <person name="Martis M."/>
            <person name="Narechania A."/>
            <person name="Otillar R.P."/>
            <person name="Penning B.W."/>
            <person name="Salamov A.A."/>
            <person name="Wang Y."/>
            <person name="Zhang L."/>
            <person name="Carpita N.C."/>
            <person name="Freeling M."/>
            <person name="Gingle A.R."/>
            <person name="Hash C.T."/>
            <person name="Keller B."/>
            <person name="Klein P."/>
            <person name="Kresovich S."/>
            <person name="McCann M.C."/>
            <person name="Ming R."/>
            <person name="Peterson D.G."/>
            <person name="Mehboob-ur-Rahman"/>
            <person name="Ware D."/>
            <person name="Westhoff P."/>
            <person name="Mayer K.F."/>
            <person name="Messing J."/>
            <person name="Rokhsar D.S."/>
        </authorList>
    </citation>
    <scope>NUCLEOTIDE SEQUENCE [LARGE SCALE GENOMIC DNA]</scope>
    <source>
        <strain evidence="11">cv. BTx623</strain>
    </source>
</reference>
<organism evidence="10 11">
    <name type="scientific">Sorghum bicolor</name>
    <name type="common">Sorghum</name>
    <name type="synonym">Sorghum vulgare</name>
    <dbReference type="NCBI Taxonomy" id="4558"/>
    <lineage>
        <taxon>Eukaryota</taxon>
        <taxon>Viridiplantae</taxon>
        <taxon>Streptophyta</taxon>
        <taxon>Embryophyta</taxon>
        <taxon>Tracheophyta</taxon>
        <taxon>Spermatophyta</taxon>
        <taxon>Magnoliopsida</taxon>
        <taxon>Liliopsida</taxon>
        <taxon>Poales</taxon>
        <taxon>Poaceae</taxon>
        <taxon>PACMAD clade</taxon>
        <taxon>Panicoideae</taxon>
        <taxon>Andropogonodae</taxon>
        <taxon>Andropogoneae</taxon>
        <taxon>Sorghinae</taxon>
        <taxon>Sorghum</taxon>
    </lineage>
</organism>
<sequence length="97" mass="11547">MRVFVRGWQLRISLVKILYFLGRFYHVEMLFNGTFVLAGHDQETTDFAWWAGNTRLINLFGKLPEAHVAYAGLIVFWFETMNLFEVAYFILEKPMYE</sequence>
<comment type="subcellular location">
    <subcellularLocation>
        <location evidence="1">Membrane</location>
        <topology evidence="1">Multi-pass membrane protein</topology>
    </subcellularLocation>
</comment>
<protein>
    <submittedName>
        <fullName evidence="10">Uncharacterized protein</fullName>
    </submittedName>
</protein>
<evidence type="ECO:0000256" key="3">
    <source>
        <dbReference type="ARBA" id="ARBA00022531"/>
    </source>
</evidence>
<dbReference type="Proteomes" id="UP000000768">
    <property type="component" value="Chromosome 7"/>
</dbReference>
<dbReference type="InterPro" id="IPR036001">
    <property type="entry name" value="PS_II_antenna-like_sf"/>
</dbReference>
<keyword evidence="4 9" id="KW-0812">Transmembrane</keyword>
<reference evidence="11" key="2">
    <citation type="journal article" date="2018" name="Plant J.">
        <title>The Sorghum bicolor reference genome: improved assembly, gene annotations, a transcriptome atlas, and signatures of genome organization.</title>
        <authorList>
            <person name="McCormick R.F."/>
            <person name="Truong S.K."/>
            <person name="Sreedasyam A."/>
            <person name="Jenkins J."/>
            <person name="Shu S."/>
            <person name="Sims D."/>
            <person name="Kennedy M."/>
            <person name="Amirebrahimi M."/>
            <person name="Weers B.D."/>
            <person name="McKinley B."/>
            <person name="Mattison A."/>
            <person name="Morishige D.T."/>
            <person name="Grimwood J."/>
            <person name="Schmutz J."/>
            <person name="Mullet J.E."/>
        </authorList>
    </citation>
    <scope>NUCLEOTIDE SEQUENCE [LARGE SCALE GENOMIC DNA]</scope>
    <source>
        <strain evidence="11">cv. BTx623</strain>
    </source>
</reference>
<evidence type="ECO:0000256" key="6">
    <source>
        <dbReference type="ARBA" id="ARBA00022991"/>
    </source>
</evidence>
<keyword evidence="5 9" id="KW-1133">Transmembrane helix</keyword>
<dbReference type="SUPFAM" id="SSF161077">
    <property type="entry name" value="Photosystem II antenna protein-like"/>
    <property type="match status" value="1"/>
</dbReference>
<accession>A0A1Z5RAV7</accession>
<dbReference type="GO" id="GO:0009767">
    <property type="term" value="P:photosynthetic electron transport chain"/>
    <property type="evidence" value="ECO:0007669"/>
    <property type="project" value="InterPro"/>
</dbReference>
<dbReference type="GO" id="GO:0009536">
    <property type="term" value="C:plastid"/>
    <property type="evidence" value="ECO:0007669"/>
    <property type="project" value="UniProtKB-ARBA"/>
</dbReference>
<dbReference type="GO" id="GO:0016168">
    <property type="term" value="F:chlorophyll binding"/>
    <property type="evidence" value="ECO:0007669"/>
    <property type="project" value="UniProtKB-KW"/>
</dbReference>
<dbReference type="Gramene" id="OQU80575">
    <property type="protein sequence ID" value="OQU80575"/>
    <property type="gene ID" value="SORBI_3007G145901"/>
</dbReference>
<keyword evidence="3" id="KW-0602">Photosynthesis</keyword>
<keyword evidence="8" id="KW-0604">Photosystem II</keyword>
<evidence type="ECO:0000256" key="2">
    <source>
        <dbReference type="ARBA" id="ARBA00022494"/>
    </source>
</evidence>
<evidence type="ECO:0000313" key="10">
    <source>
        <dbReference type="EMBL" id="OQU80575.1"/>
    </source>
</evidence>
<proteinExistence type="predicted"/>
<keyword evidence="7 9" id="KW-0472">Membrane</keyword>